<dbReference type="RefSeq" id="WP_023192083.1">
    <property type="nucleotide sequence ID" value="NZ_HG531116.1"/>
</dbReference>
<comment type="caution">
    <text evidence="2">The sequence shown here is derived from an EMBL/GenBank/DDBJ whole genome shotgun (WGS) entry which is preliminary data.</text>
</comment>
<evidence type="ECO:0000313" key="3">
    <source>
        <dbReference type="Proteomes" id="UP000017247"/>
    </source>
</evidence>
<dbReference type="SUPFAM" id="SSF47413">
    <property type="entry name" value="lambda repressor-like DNA-binding domains"/>
    <property type="match status" value="1"/>
</dbReference>
<accession>U6FF86</accession>
<proteinExistence type="predicted"/>
<dbReference type="InterPro" id="IPR001387">
    <property type="entry name" value="Cro/C1-type_HTH"/>
</dbReference>
<dbReference type="SMART" id="SM00530">
    <property type="entry name" value="HTH_XRE"/>
    <property type="match status" value="1"/>
</dbReference>
<reference evidence="2" key="1">
    <citation type="submission" date="2013-09" db="EMBL/GenBank/DDBJ databases">
        <title>Draft Genome Sequence of five Lactobacillus helveticus strains CIRM-BIA 101T, 103, 104, 951 and 953 isolated from milk product.</title>
        <authorList>
            <person name="Valence F."/>
            <person name="Chuat V."/>
            <person name="Ma L."/>
            <person name="Creno S."/>
            <person name="Falentin H."/>
            <person name="Lortal S."/>
            <person name="Bizet C."/>
            <person name="Clermont D."/>
            <person name="Loux V."/>
            <person name="Bouchier C."/>
            <person name="Cousin S."/>
        </authorList>
    </citation>
    <scope>NUCLEOTIDE SEQUENCE [LARGE SCALE GENOMIC DNA]</scope>
    <source>
        <strain evidence="2">CIRM-BIA 104</strain>
    </source>
</reference>
<dbReference type="Pfam" id="PF01381">
    <property type="entry name" value="HTH_3"/>
    <property type="match status" value="1"/>
</dbReference>
<dbReference type="Proteomes" id="UP000017247">
    <property type="component" value="Unassembled WGS sequence"/>
</dbReference>
<gene>
    <name evidence="2" type="ORF">LHCIRMBIA104_02426</name>
</gene>
<dbReference type="PROSITE" id="PS50943">
    <property type="entry name" value="HTH_CROC1"/>
    <property type="match status" value="1"/>
</dbReference>
<dbReference type="Gene3D" id="1.10.260.40">
    <property type="entry name" value="lambda repressor-like DNA-binding domains"/>
    <property type="match status" value="1"/>
</dbReference>
<dbReference type="CDD" id="cd00093">
    <property type="entry name" value="HTH_XRE"/>
    <property type="match status" value="1"/>
</dbReference>
<dbReference type="AlphaFoldDB" id="U6FF86"/>
<sequence length="226" mass="26439">MQNQNKVIGRNLCKIRKIRKFTQKQLGEKLNMSSATIGNYERGDRYLPGYLIHDLAQTLDVPDQFLSDGVPSDISTKDIANNTAEELLQKVATPGSWRIHEVSKQVRTLQLIHELLKDDYGDLMLEKENDSDKVKELKQNIFDLFEELSRYGEFSEKFNDFDENFDVMYYTAMFFFNYLIEQKGINKGTDFFYFDSFIKKVQKLIDEEGYASNIAVYEYDNGTFEN</sequence>
<organism evidence="2 3">
    <name type="scientific">Lactobacillus helveticus CIRM-BIA 104</name>
    <dbReference type="NCBI Taxonomy" id="1226333"/>
    <lineage>
        <taxon>Bacteria</taxon>
        <taxon>Bacillati</taxon>
        <taxon>Bacillota</taxon>
        <taxon>Bacilli</taxon>
        <taxon>Lactobacillales</taxon>
        <taxon>Lactobacillaceae</taxon>
        <taxon>Lactobacillus</taxon>
    </lineage>
</organism>
<protein>
    <submittedName>
        <fullName evidence="2">Helix-turn-helix domain protein</fullName>
    </submittedName>
</protein>
<evidence type="ECO:0000259" key="1">
    <source>
        <dbReference type="PROSITE" id="PS50943"/>
    </source>
</evidence>
<dbReference type="InterPro" id="IPR010982">
    <property type="entry name" value="Lambda_DNA-bd_dom_sf"/>
</dbReference>
<feature type="domain" description="HTH cro/C1-type" evidence="1">
    <location>
        <begin position="14"/>
        <end position="65"/>
    </location>
</feature>
<dbReference type="HOGENOM" id="CLU_1223447_0_0_9"/>
<evidence type="ECO:0000313" key="2">
    <source>
        <dbReference type="EMBL" id="CDI61236.1"/>
    </source>
</evidence>
<name>U6FF86_LACHE</name>
<dbReference type="EMBL" id="CBUL010000183">
    <property type="protein sequence ID" value="CDI61236.1"/>
    <property type="molecule type" value="Genomic_DNA"/>
</dbReference>
<dbReference type="GO" id="GO:0003677">
    <property type="term" value="F:DNA binding"/>
    <property type="evidence" value="ECO:0007669"/>
    <property type="project" value="InterPro"/>
</dbReference>